<evidence type="ECO:0000259" key="1">
    <source>
        <dbReference type="Pfam" id="PF19584"/>
    </source>
</evidence>
<dbReference type="InterPro" id="IPR059179">
    <property type="entry name" value="MLKL-like_MCAfunc"/>
</dbReference>
<dbReference type="PANTHER" id="PTHR46604:SF3">
    <property type="entry name" value="PROTEIN MID1-COMPLEMENTING ACTIVITY 1"/>
    <property type="match status" value="1"/>
</dbReference>
<protein>
    <recommendedName>
        <fullName evidence="1">MCAfunc domain-containing protein</fullName>
    </recommendedName>
</protein>
<reference evidence="2 3" key="1">
    <citation type="journal article" date="2014" name="Agronomy (Basel)">
        <title>A Draft Genome Sequence for Ensete ventricosum, the Drought-Tolerant Tree Against Hunger.</title>
        <authorList>
            <person name="Harrison J."/>
            <person name="Moore K.A."/>
            <person name="Paszkiewicz K."/>
            <person name="Jones T."/>
            <person name="Grant M."/>
            <person name="Ambacheew D."/>
            <person name="Muzemil S."/>
            <person name="Studholme D.J."/>
        </authorList>
    </citation>
    <scope>NUCLEOTIDE SEQUENCE [LARGE SCALE GENOMIC DNA]</scope>
</reference>
<name>A0A426Y8F6_ENSVE</name>
<dbReference type="SUPFAM" id="SSF56112">
    <property type="entry name" value="Protein kinase-like (PK-like)"/>
    <property type="match status" value="1"/>
</dbReference>
<comment type="caution">
    <text evidence="2">The sequence shown here is derived from an EMBL/GenBank/DDBJ whole genome shotgun (WGS) entry which is preliminary data.</text>
</comment>
<dbReference type="Pfam" id="PF19584">
    <property type="entry name" value="MCAfunc"/>
    <property type="match status" value="1"/>
</dbReference>
<dbReference type="InterPro" id="IPR045766">
    <property type="entry name" value="MCAfunc"/>
</dbReference>
<feature type="domain" description="MCAfunc" evidence="1">
    <location>
        <begin position="27"/>
        <end position="132"/>
    </location>
</feature>
<dbReference type="Gene3D" id="1.20.930.20">
    <property type="entry name" value="Adaptor protein Cbl, N-terminal domain"/>
    <property type="match status" value="1"/>
</dbReference>
<evidence type="ECO:0000313" key="3">
    <source>
        <dbReference type="Proteomes" id="UP000287651"/>
    </source>
</evidence>
<proteinExistence type="predicted"/>
<gene>
    <name evidence="2" type="ORF">B296_00038598</name>
</gene>
<accession>A0A426Y8F6</accession>
<dbReference type="CDD" id="cd21037">
    <property type="entry name" value="MLKL_NTD"/>
    <property type="match status" value="1"/>
</dbReference>
<dbReference type="GO" id="GO:0007166">
    <property type="term" value="P:cell surface receptor signaling pathway"/>
    <property type="evidence" value="ECO:0007669"/>
    <property type="project" value="InterPro"/>
</dbReference>
<dbReference type="PANTHER" id="PTHR46604">
    <property type="entry name" value="PROTEIN MID1-COMPLEMENTING ACTIVITY 1"/>
    <property type="match status" value="1"/>
</dbReference>
<dbReference type="InterPro" id="IPR011009">
    <property type="entry name" value="Kinase-like_dom_sf"/>
</dbReference>
<dbReference type="EMBL" id="AMZH03014217">
    <property type="protein sequence ID" value="RRT48013.1"/>
    <property type="molecule type" value="Genomic_DNA"/>
</dbReference>
<dbReference type="InterPro" id="IPR036537">
    <property type="entry name" value="Adaptor_Cbl_N_dom_sf"/>
</dbReference>
<organism evidence="2 3">
    <name type="scientific">Ensete ventricosum</name>
    <name type="common">Abyssinian banana</name>
    <name type="synonym">Musa ensete</name>
    <dbReference type="NCBI Taxonomy" id="4639"/>
    <lineage>
        <taxon>Eukaryota</taxon>
        <taxon>Viridiplantae</taxon>
        <taxon>Streptophyta</taxon>
        <taxon>Embryophyta</taxon>
        <taxon>Tracheophyta</taxon>
        <taxon>Spermatophyta</taxon>
        <taxon>Magnoliopsida</taxon>
        <taxon>Liliopsida</taxon>
        <taxon>Zingiberales</taxon>
        <taxon>Musaceae</taxon>
        <taxon>Ensete</taxon>
    </lineage>
</organism>
<evidence type="ECO:0000313" key="2">
    <source>
        <dbReference type="EMBL" id="RRT48013.1"/>
    </source>
</evidence>
<dbReference type="AlphaFoldDB" id="A0A426Y8F6"/>
<sequence>MASSTFAGVTGQIANVAQLAGVDVVGLIFFIVEAAAKAQIYKKSCREMSDYLQLISDLLEPLDMSDLRRYPETRAALERLGNALKECYILIHNCQNRSFLYIMTMGWMFEHRFQKVEAEIERHLKLIPLIIFSRGLGVETAAGTGGGGGGAGVEVDANPDLEVFQLSQLKHATRNFSHGKIVGKGEFTVVYKGRMDDKSVAVKTWKLNSNQGLQEWMVIH</sequence>
<dbReference type="Proteomes" id="UP000287651">
    <property type="component" value="Unassembled WGS sequence"/>
</dbReference>
<dbReference type="Gene3D" id="3.30.200.20">
    <property type="entry name" value="Phosphorylase Kinase, domain 1"/>
    <property type="match status" value="1"/>
</dbReference>